<dbReference type="PANTHER" id="PTHR10057">
    <property type="entry name" value="PERIPHERAL-TYPE BENZODIAZEPINE RECEPTOR"/>
    <property type="match status" value="1"/>
</dbReference>
<gene>
    <name evidence="7" type="ORF">ACFOW6_03450</name>
</gene>
<name>A0ABV8UI48_9PROT</name>
<dbReference type="InterPro" id="IPR004307">
    <property type="entry name" value="TspO_MBR"/>
</dbReference>
<evidence type="ECO:0000256" key="4">
    <source>
        <dbReference type="ARBA" id="ARBA00022989"/>
    </source>
</evidence>
<organism evidence="7 8">
    <name type="scientific">Fodinicurvata halophila</name>
    <dbReference type="NCBI Taxonomy" id="1419723"/>
    <lineage>
        <taxon>Bacteria</taxon>
        <taxon>Pseudomonadati</taxon>
        <taxon>Pseudomonadota</taxon>
        <taxon>Alphaproteobacteria</taxon>
        <taxon>Rhodospirillales</taxon>
        <taxon>Rhodovibrionaceae</taxon>
        <taxon>Fodinicurvata</taxon>
    </lineage>
</organism>
<dbReference type="Gene3D" id="1.20.1260.100">
    <property type="entry name" value="TspO/MBR protein"/>
    <property type="match status" value="1"/>
</dbReference>
<evidence type="ECO:0000256" key="1">
    <source>
        <dbReference type="ARBA" id="ARBA00004141"/>
    </source>
</evidence>
<dbReference type="PIRSF" id="PIRSF005859">
    <property type="entry name" value="PBR"/>
    <property type="match status" value="1"/>
</dbReference>
<dbReference type="PANTHER" id="PTHR10057:SF0">
    <property type="entry name" value="TRANSLOCATOR PROTEIN"/>
    <property type="match status" value="1"/>
</dbReference>
<feature type="transmembrane region" description="Helical" evidence="6">
    <location>
        <begin position="83"/>
        <end position="101"/>
    </location>
</feature>
<comment type="subcellular location">
    <subcellularLocation>
        <location evidence="1">Membrane</location>
        <topology evidence="1">Multi-pass membrane protein</topology>
    </subcellularLocation>
</comment>
<dbReference type="RefSeq" id="WP_382420928.1">
    <property type="nucleotide sequence ID" value="NZ_JBHSCW010000001.1"/>
</dbReference>
<accession>A0ABV8UI48</accession>
<evidence type="ECO:0000256" key="6">
    <source>
        <dbReference type="SAM" id="Phobius"/>
    </source>
</evidence>
<keyword evidence="4 6" id="KW-1133">Transmembrane helix</keyword>
<feature type="transmembrane region" description="Helical" evidence="6">
    <location>
        <begin position="107"/>
        <end position="127"/>
    </location>
</feature>
<dbReference type="CDD" id="cd15904">
    <property type="entry name" value="TSPO_MBR"/>
    <property type="match status" value="1"/>
</dbReference>
<proteinExistence type="inferred from homology"/>
<evidence type="ECO:0000256" key="3">
    <source>
        <dbReference type="ARBA" id="ARBA00022692"/>
    </source>
</evidence>
<dbReference type="Proteomes" id="UP001595799">
    <property type="component" value="Unassembled WGS sequence"/>
</dbReference>
<dbReference type="Pfam" id="PF03073">
    <property type="entry name" value="TspO_MBR"/>
    <property type="match status" value="1"/>
</dbReference>
<evidence type="ECO:0000313" key="7">
    <source>
        <dbReference type="EMBL" id="MFC4350595.1"/>
    </source>
</evidence>
<reference evidence="8" key="1">
    <citation type="journal article" date="2019" name="Int. J. Syst. Evol. Microbiol.">
        <title>The Global Catalogue of Microorganisms (GCM) 10K type strain sequencing project: providing services to taxonomists for standard genome sequencing and annotation.</title>
        <authorList>
            <consortium name="The Broad Institute Genomics Platform"/>
            <consortium name="The Broad Institute Genome Sequencing Center for Infectious Disease"/>
            <person name="Wu L."/>
            <person name="Ma J."/>
        </authorList>
    </citation>
    <scope>NUCLEOTIDE SEQUENCE [LARGE SCALE GENOMIC DNA]</scope>
    <source>
        <strain evidence="8">CECT 8472</strain>
    </source>
</reference>
<protein>
    <submittedName>
        <fullName evidence="7">TspO/MBR family protein</fullName>
    </submittedName>
</protein>
<keyword evidence="3 6" id="KW-0812">Transmembrane</keyword>
<keyword evidence="5 6" id="KW-0472">Membrane</keyword>
<comment type="similarity">
    <text evidence="2">Belongs to the TspO/BZRP family.</text>
</comment>
<keyword evidence="8" id="KW-1185">Reference proteome</keyword>
<comment type="caution">
    <text evidence="7">The sequence shown here is derived from an EMBL/GenBank/DDBJ whole genome shotgun (WGS) entry which is preliminary data.</text>
</comment>
<evidence type="ECO:0000256" key="5">
    <source>
        <dbReference type="ARBA" id="ARBA00023136"/>
    </source>
</evidence>
<dbReference type="EMBL" id="JBHSCW010000001">
    <property type="protein sequence ID" value="MFC4350595.1"/>
    <property type="molecule type" value="Genomic_DNA"/>
</dbReference>
<feature type="transmembrane region" description="Helical" evidence="6">
    <location>
        <begin position="50"/>
        <end position="71"/>
    </location>
</feature>
<evidence type="ECO:0000313" key="8">
    <source>
        <dbReference type="Proteomes" id="UP001595799"/>
    </source>
</evidence>
<dbReference type="InterPro" id="IPR038330">
    <property type="entry name" value="TspO/MBR-related_sf"/>
</dbReference>
<sequence length="159" mass="17880">MERSRRHTLMLLAFLVLTLAVGQIGSLPTRTALDSWYPDLAKPAFTPPDLAFPIVWNLLYVMMAVAAWLVWRRSGWARAKGALGLWGLQLALNLAWTYLFFGLRSPGLALLEAGGLFLVLVATLVAVDRHSRTAAWLLVPYLLWTVYAIALTFEIWRLN</sequence>
<feature type="transmembrane region" description="Helical" evidence="6">
    <location>
        <begin position="134"/>
        <end position="156"/>
    </location>
</feature>
<evidence type="ECO:0000256" key="2">
    <source>
        <dbReference type="ARBA" id="ARBA00007524"/>
    </source>
</evidence>